<dbReference type="Gene3D" id="3.30.310.10">
    <property type="entry name" value="TATA-Binding Protein"/>
    <property type="match status" value="3"/>
</dbReference>
<evidence type="ECO:0000256" key="3">
    <source>
        <dbReference type="ARBA" id="ARBA00005560"/>
    </source>
</evidence>
<dbReference type="GO" id="GO:0003677">
    <property type="term" value="F:DNA binding"/>
    <property type="evidence" value="ECO:0007669"/>
    <property type="project" value="UniProtKB-KW"/>
</dbReference>
<sequence length="374" mass="41910">MATLIQENGIKELSKGGHGITSHMVPDHEYCEAGAGPAPAPAMEVAPQEEEDTPEIDIMINNVVCSFSVKCHLNLRQIALKGVNVEFRRENGMVTMKLRRPYTTASIWSSGRITCTGATSEDQSKIAARRYARALQKLGFQVRFQNFRVVNVLGTCRMPFGIRIISFSKKYKEADFSVKCHLNLRQIALKGVNVEFRRENGMVTMKLRRPYTTASIWSSGRITCTGATSEDQSKIAARRYARALQKLGFQVRFQNFRVVNVLGTCRMPFGIRIISFSKKYKEADYEPELHPGVTYKLYNPKATLKIFSTGGVTITARSVNDVQSAVERIFPLCRAARARRIEAPALPAPPRPARDATRTLELFTMLGLVCRLPL</sequence>
<dbReference type="EMBL" id="JTDY01001388">
    <property type="protein sequence ID" value="KOB73995.1"/>
    <property type="molecule type" value="Genomic_DNA"/>
</dbReference>
<dbReference type="SUPFAM" id="SSF55945">
    <property type="entry name" value="TATA-box binding protein-like"/>
    <property type="match status" value="3"/>
</dbReference>
<evidence type="ECO:0000256" key="2">
    <source>
        <dbReference type="ARBA" id="ARBA00004496"/>
    </source>
</evidence>
<evidence type="ECO:0000256" key="9">
    <source>
        <dbReference type="ARBA" id="ARBA00023474"/>
    </source>
</evidence>
<evidence type="ECO:0000256" key="4">
    <source>
        <dbReference type="ARBA" id="ARBA00022490"/>
    </source>
</evidence>
<dbReference type="STRING" id="104452.A0A0L7LF17"/>
<keyword evidence="6" id="KW-0238">DNA-binding</keyword>
<evidence type="ECO:0000256" key="5">
    <source>
        <dbReference type="ARBA" id="ARBA00023015"/>
    </source>
</evidence>
<dbReference type="InterPro" id="IPR015445">
    <property type="entry name" value="TBP-like"/>
</dbReference>
<comment type="subcellular location">
    <subcellularLocation>
        <location evidence="2">Cytoplasm</location>
    </subcellularLocation>
    <subcellularLocation>
        <location evidence="1">Nucleus</location>
    </subcellularLocation>
</comment>
<evidence type="ECO:0000256" key="7">
    <source>
        <dbReference type="ARBA" id="ARBA00023163"/>
    </source>
</evidence>
<keyword evidence="8" id="KW-0539">Nucleus</keyword>
<reference evidence="11 12" key="1">
    <citation type="journal article" date="2015" name="Genome Biol. Evol.">
        <title>The genome of winter moth (Operophtera brumata) provides a genomic perspective on sexual dimorphism and phenology.</title>
        <authorList>
            <person name="Derks M.F."/>
            <person name="Smit S."/>
            <person name="Salis L."/>
            <person name="Schijlen E."/>
            <person name="Bossers A."/>
            <person name="Mateman C."/>
            <person name="Pijl A.S."/>
            <person name="de Ridder D."/>
            <person name="Groenen M.A."/>
            <person name="Visser M.E."/>
            <person name="Megens H.J."/>
        </authorList>
    </citation>
    <scope>NUCLEOTIDE SEQUENCE [LARGE SCALE GENOMIC DNA]</scope>
    <source>
        <strain evidence="11">WM2013NL</strain>
        <tissue evidence="11">Head and thorax</tissue>
    </source>
</reference>
<proteinExistence type="inferred from homology"/>
<dbReference type="PANTHER" id="PTHR10126">
    <property type="entry name" value="TATA-BOX BINDING PROTEIN"/>
    <property type="match status" value="1"/>
</dbReference>
<dbReference type="InterPro" id="IPR000814">
    <property type="entry name" value="TBP"/>
</dbReference>
<dbReference type="PRINTS" id="PR00686">
    <property type="entry name" value="TIFACTORIID"/>
</dbReference>
<feature type="non-terminal residue" evidence="11">
    <location>
        <position position="1"/>
    </location>
</feature>
<gene>
    <name evidence="11" type="ORF">OBRU01_09712</name>
</gene>
<dbReference type="Pfam" id="PF00352">
    <property type="entry name" value="TBP"/>
    <property type="match status" value="3"/>
</dbReference>
<keyword evidence="12" id="KW-1185">Reference proteome</keyword>
<dbReference type="AlphaFoldDB" id="A0A0L7LF17"/>
<keyword evidence="5" id="KW-0805">Transcription regulation</keyword>
<dbReference type="GO" id="GO:0005634">
    <property type="term" value="C:nucleus"/>
    <property type="evidence" value="ECO:0007669"/>
    <property type="project" value="UniProtKB-SubCell"/>
</dbReference>
<dbReference type="CDD" id="cd04517">
    <property type="entry name" value="TLF"/>
    <property type="match status" value="1"/>
</dbReference>
<evidence type="ECO:0000256" key="1">
    <source>
        <dbReference type="ARBA" id="ARBA00004123"/>
    </source>
</evidence>
<dbReference type="GO" id="GO:0005737">
    <property type="term" value="C:cytoplasm"/>
    <property type="evidence" value="ECO:0007669"/>
    <property type="project" value="UniProtKB-SubCell"/>
</dbReference>
<protein>
    <recommendedName>
        <fullName evidence="9">TATA box-binding protein-like 1</fullName>
    </recommendedName>
    <alternativeName>
        <fullName evidence="10">TBP-like factor</fullName>
    </alternativeName>
</protein>
<keyword evidence="4" id="KW-0963">Cytoplasm</keyword>
<dbReference type="GO" id="GO:0006352">
    <property type="term" value="P:DNA-templated transcription initiation"/>
    <property type="evidence" value="ECO:0007669"/>
    <property type="project" value="InterPro"/>
</dbReference>
<name>A0A0L7LF17_OPEBR</name>
<dbReference type="InterPro" id="IPR012295">
    <property type="entry name" value="TBP_dom_sf"/>
</dbReference>
<comment type="caution">
    <text evidence="11">The sequence shown here is derived from an EMBL/GenBank/DDBJ whole genome shotgun (WGS) entry which is preliminary data.</text>
</comment>
<evidence type="ECO:0000313" key="11">
    <source>
        <dbReference type="EMBL" id="KOB73995.1"/>
    </source>
</evidence>
<evidence type="ECO:0000256" key="6">
    <source>
        <dbReference type="ARBA" id="ARBA00023125"/>
    </source>
</evidence>
<organism evidence="11 12">
    <name type="scientific">Operophtera brumata</name>
    <name type="common">Winter moth</name>
    <name type="synonym">Phalaena brumata</name>
    <dbReference type="NCBI Taxonomy" id="104452"/>
    <lineage>
        <taxon>Eukaryota</taxon>
        <taxon>Metazoa</taxon>
        <taxon>Ecdysozoa</taxon>
        <taxon>Arthropoda</taxon>
        <taxon>Hexapoda</taxon>
        <taxon>Insecta</taxon>
        <taxon>Pterygota</taxon>
        <taxon>Neoptera</taxon>
        <taxon>Endopterygota</taxon>
        <taxon>Lepidoptera</taxon>
        <taxon>Glossata</taxon>
        <taxon>Ditrysia</taxon>
        <taxon>Geometroidea</taxon>
        <taxon>Geometridae</taxon>
        <taxon>Larentiinae</taxon>
        <taxon>Operophtera</taxon>
    </lineage>
</organism>
<dbReference type="Proteomes" id="UP000037510">
    <property type="component" value="Unassembled WGS sequence"/>
</dbReference>
<keyword evidence="7" id="KW-0804">Transcription</keyword>
<dbReference type="FunFam" id="3.30.310.10:FF:000009">
    <property type="entry name" value="TatA box-binding protein-like protein 1"/>
    <property type="match status" value="1"/>
</dbReference>
<comment type="similarity">
    <text evidence="3">Belongs to the TBP family.</text>
</comment>
<accession>A0A0L7LF17</accession>
<dbReference type="FunFam" id="3.30.310.10:FF:000005">
    <property type="entry name" value="TATA box-binding protein-like 1"/>
    <property type="match status" value="2"/>
</dbReference>
<evidence type="ECO:0000256" key="10">
    <source>
        <dbReference type="ARBA" id="ARBA00033173"/>
    </source>
</evidence>
<evidence type="ECO:0000313" key="12">
    <source>
        <dbReference type="Proteomes" id="UP000037510"/>
    </source>
</evidence>
<feature type="non-terminal residue" evidence="11">
    <location>
        <position position="374"/>
    </location>
</feature>
<evidence type="ECO:0000256" key="8">
    <source>
        <dbReference type="ARBA" id="ARBA00023242"/>
    </source>
</evidence>